<sequence>MFLLGTIVDALAILVGSAIGLALPRIPDRMRDTVMQGLALCVLLIGMSMALGDTGDILIIIVSVVLGAVLGEWINIDEALIRFGHGLEGFFQRVYKGPIAEGFVSGTLLFCIGSMAIVGAIQDGLSGNHKTLFAKSVLDMFTAIVFSTTLGFGVGLAAVPVFLYQGAIALISHLAGSVLNAPDIIACITGTGGVLIIGMALNMYGIKRFAVANLLPAIAIAPILKSTWPHILHIVHVVS</sequence>
<evidence type="ECO:0000313" key="1">
    <source>
        <dbReference type="EMBL" id="UNO48990.1"/>
    </source>
</evidence>
<dbReference type="KEGG" id="aaco:K1I37_20815"/>
<organism evidence="1 2">
    <name type="scientific">Alicyclobacillus acidoterrestris (strain ATCC 49025 / DSM 3922 / CIP 106132 / NCIMB 13137 / GD3B)</name>
    <dbReference type="NCBI Taxonomy" id="1356854"/>
    <lineage>
        <taxon>Bacteria</taxon>
        <taxon>Bacillati</taxon>
        <taxon>Bacillota</taxon>
        <taxon>Bacilli</taxon>
        <taxon>Bacillales</taxon>
        <taxon>Alicyclobacillaceae</taxon>
        <taxon>Alicyclobacillus</taxon>
    </lineage>
</organism>
<protein>
    <submittedName>
        <fullName evidence="1">DUF554 domain-containing protein</fullName>
    </submittedName>
</protein>
<dbReference type="AlphaFoldDB" id="T0D9F5"/>
<dbReference type="STRING" id="1356854.N007_06670"/>
<dbReference type="OrthoDB" id="9797976at2"/>
<proteinExistence type="predicted"/>
<name>T0D9F5_ALIAG</name>
<dbReference type="eggNOG" id="COG1811">
    <property type="taxonomic scope" value="Bacteria"/>
</dbReference>
<reference evidence="2" key="1">
    <citation type="journal article" date="2022" name="G3 (Bethesda)">
        <title>Unveiling the complete genome sequence of Alicyclobacillus acidoterrestris DSM 3922T, a taint-producing strain.</title>
        <authorList>
            <person name="Leonardo I.C."/>
            <person name="Barreto Crespo M.T."/>
            <person name="Gaspar F.B."/>
        </authorList>
    </citation>
    <scope>NUCLEOTIDE SEQUENCE [LARGE SCALE GENOMIC DNA]</scope>
    <source>
        <strain evidence="2">DSM 3922</strain>
    </source>
</reference>
<dbReference type="RefSeq" id="WP_021296371.1">
    <property type="nucleotide sequence ID" value="NZ_AURB01000128.1"/>
</dbReference>
<dbReference type="EMBL" id="CP080467">
    <property type="protein sequence ID" value="UNO48990.1"/>
    <property type="molecule type" value="Genomic_DNA"/>
</dbReference>
<keyword evidence="2" id="KW-1185">Reference proteome</keyword>
<dbReference type="Proteomes" id="UP000829401">
    <property type="component" value="Chromosome"/>
</dbReference>
<accession>T0D9F5</accession>
<dbReference type="InterPro" id="IPR007563">
    <property type="entry name" value="DUF554"/>
</dbReference>
<accession>A0A9E6ZFF2</accession>
<gene>
    <name evidence="1" type="ORF">K1I37_20815</name>
</gene>
<dbReference type="PANTHER" id="PTHR36111:SF2">
    <property type="entry name" value="INNER MEMBRANE PROTEIN"/>
    <property type="match status" value="1"/>
</dbReference>
<dbReference type="Pfam" id="PF04474">
    <property type="entry name" value="DUF554"/>
    <property type="match status" value="1"/>
</dbReference>
<dbReference type="PANTHER" id="PTHR36111">
    <property type="entry name" value="INNER MEMBRANE PROTEIN-RELATED"/>
    <property type="match status" value="1"/>
</dbReference>
<evidence type="ECO:0000313" key="2">
    <source>
        <dbReference type="Proteomes" id="UP000829401"/>
    </source>
</evidence>